<feature type="compositionally biased region" description="Basic and acidic residues" evidence="1">
    <location>
        <begin position="109"/>
        <end position="128"/>
    </location>
</feature>
<feature type="region of interest" description="Disordered" evidence="1">
    <location>
        <begin position="102"/>
        <end position="129"/>
    </location>
</feature>
<organism>
    <name type="scientific">Branchiostoma floridae</name>
    <name type="common">Florida lancelet</name>
    <name type="synonym">Amphioxus</name>
    <dbReference type="NCBI Taxonomy" id="7739"/>
    <lineage>
        <taxon>Eukaryota</taxon>
        <taxon>Metazoa</taxon>
        <taxon>Chordata</taxon>
        <taxon>Cephalochordata</taxon>
        <taxon>Leptocardii</taxon>
        <taxon>Amphioxiformes</taxon>
        <taxon>Branchiostomatidae</taxon>
        <taxon>Branchiostoma</taxon>
    </lineage>
</organism>
<dbReference type="EMBL" id="GG666461">
    <property type="protein sequence ID" value="EEN68748.1"/>
    <property type="molecule type" value="Genomic_DNA"/>
</dbReference>
<accession>C3XT15</accession>
<gene>
    <name evidence="2" type="ORF">BRAFLDRAFT_97281</name>
</gene>
<evidence type="ECO:0000313" key="2">
    <source>
        <dbReference type="EMBL" id="EEN68748.1"/>
    </source>
</evidence>
<sequence>MVLPMMDKLKNHFSASPDDSPFAQTGHPIPQRHGTETMSNHWQNKSMIHFEKRPHRLSETDSAKELKRALKMLPDKIPSIINDIKNTGEVHIDSLKGPTLKALHSTSDAGEHSTGEHGTSDAGERKDSASSQKVFPIFTLGMQNNSVTEPHVVLLHSLEGNLSIPVAVDYLAKKGKTGAVMQQMFANRVQTVRISCRNRPGTDEPLMPLERMPFGLVQYQIDFFTCTNVQQVKVPDVSNDYRRWQNMMELEFGERFNKLFRGLSWSGCSQEDIKNPMKESGLNELKQTNPKGRFSIKIDGTDIKPALQQSTAFFEELTLTWMTTFMTTPALVKFACWEV</sequence>
<feature type="region of interest" description="Disordered" evidence="1">
    <location>
        <begin position="11"/>
        <end position="36"/>
    </location>
</feature>
<evidence type="ECO:0000256" key="1">
    <source>
        <dbReference type="SAM" id="MobiDB-lite"/>
    </source>
</evidence>
<proteinExistence type="predicted"/>
<name>C3XT15_BRAFL</name>
<reference evidence="2" key="1">
    <citation type="journal article" date="2008" name="Nature">
        <title>The amphioxus genome and the evolution of the chordate karyotype.</title>
        <authorList>
            <consortium name="US DOE Joint Genome Institute (JGI-PGF)"/>
            <person name="Putnam N.H."/>
            <person name="Butts T."/>
            <person name="Ferrier D.E.K."/>
            <person name="Furlong R.F."/>
            <person name="Hellsten U."/>
            <person name="Kawashima T."/>
            <person name="Robinson-Rechavi M."/>
            <person name="Shoguchi E."/>
            <person name="Terry A."/>
            <person name="Yu J.-K."/>
            <person name="Benito-Gutierrez E.L."/>
            <person name="Dubchak I."/>
            <person name="Garcia-Fernandez J."/>
            <person name="Gibson-Brown J.J."/>
            <person name="Grigoriev I.V."/>
            <person name="Horton A.C."/>
            <person name="de Jong P.J."/>
            <person name="Jurka J."/>
            <person name="Kapitonov V.V."/>
            <person name="Kohara Y."/>
            <person name="Kuroki Y."/>
            <person name="Lindquist E."/>
            <person name="Lucas S."/>
            <person name="Osoegawa K."/>
            <person name="Pennacchio L.A."/>
            <person name="Salamov A.A."/>
            <person name="Satou Y."/>
            <person name="Sauka-Spengler T."/>
            <person name="Schmutz J."/>
            <person name="Shin-I T."/>
            <person name="Toyoda A."/>
            <person name="Bronner-Fraser M."/>
            <person name="Fujiyama A."/>
            <person name="Holland L.Z."/>
            <person name="Holland P.W.H."/>
            <person name="Satoh N."/>
            <person name="Rokhsar D.S."/>
        </authorList>
    </citation>
    <scope>NUCLEOTIDE SEQUENCE [LARGE SCALE GENOMIC DNA]</scope>
    <source>
        <strain evidence="2">S238N-H82</strain>
        <tissue evidence="2">Testes</tissue>
    </source>
</reference>
<dbReference type="InParanoid" id="C3XT15"/>
<protein>
    <submittedName>
        <fullName evidence="2">Uncharacterized protein</fullName>
    </submittedName>
</protein>
<dbReference type="AlphaFoldDB" id="C3XT15"/>